<feature type="signal peptide" evidence="1">
    <location>
        <begin position="1"/>
        <end position="22"/>
    </location>
</feature>
<dbReference type="RefSeq" id="WP_146532828.1">
    <property type="nucleotide sequence ID" value="NZ_SJPX01000001.1"/>
</dbReference>
<evidence type="ECO:0000313" key="3">
    <source>
        <dbReference type="Proteomes" id="UP000317977"/>
    </source>
</evidence>
<dbReference type="Proteomes" id="UP000317977">
    <property type="component" value="Unassembled WGS sequence"/>
</dbReference>
<evidence type="ECO:0000256" key="1">
    <source>
        <dbReference type="SAM" id="SignalP"/>
    </source>
</evidence>
<dbReference type="EMBL" id="SJPX01000001">
    <property type="protein sequence ID" value="TWU58034.1"/>
    <property type="molecule type" value="Genomic_DNA"/>
</dbReference>
<keyword evidence="1" id="KW-0732">Signal</keyword>
<evidence type="ECO:0008006" key="4">
    <source>
        <dbReference type="Google" id="ProtNLM"/>
    </source>
</evidence>
<evidence type="ECO:0000313" key="2">
    <source>
        <dbReference type="EMBL" id="TWU58034.1"/>
    </source>
</evidence>
<dbReference type="Gene3D" id="2.40.50.870">
    <property type="entry name" value="Protein of unknown function (DUF3299)"/>
    <property type="match status" value="1"/>
</dbReference>
<proteinExistence type="predicted"/>
<reference evidence="2 3" key="1">
    <citation type="submission" date="2019-02" db="EMBL/GenBank/DDBJ databases">
        <title>Deep-cultivation of Planctomycetes and their phenomic and genomic characterization uncovers novel biology.</title>
        <authorList>
            <person name="Wiegand S."/>
            <person name="Jogler M."/>
            <person name="Boedeker C."/>
            <person name="Pinto D."/>
            <person name="Vollmers J."/>
            <person name="Rivas-Marin E."/>
            <person name="Kohn T."/>
            <person name="Peeters S.H."/>
            <person name="Heuer A."/>
            <person name="Rast P."/>
            <person name="Oberbeckmann S."/>
            <person name="Bunk B."/>
            <person name="Jeske O."/>
            <person name="Meyerdierks A."/>
            <person name="Storesund J.E."/>
            <person name="Kallscheuer N."/>
            <person name="Luecker S."/>
            <person name="Lage O.M."/>
            <person name="Pohl T."/>
            <person name="Merkel B.J."/>
            <person name="Hornburger P."/>
            <person name="Mueller R.-W."/>
            <person name="Bruemmer F."/>
            <person name="Labrenz M."/>
            <person name="Spormann A.M."/>
            <person name="Op Den Camp H."/>
            <person name="Overmann J."/>
            <person name="Amann R."/>
            <person name="Jetten M.S.M."/>
            <person name="Mascher T."/>
            <person name="Medema M.H."/>
            <person name="Devos D.P."/>
            <person name="Kaster A.-K."/>
            <person name="Ovreas L."/>
            <person name="Rohde M."/>
            <person name="Galperin M.Y."/>
            <person name="Jogler C."/>
        </authorList>
    </citation>
    <scope>NUCLEOTIDE SEQUENCE [LARGE SCALE GENOMIC DNA]</scope>
    <source>
        <strain evidence="2 3">Poly59</strain>
    </source>
</reference>
<dbReference type="Pfam" id="PF11736">
    <property type="entry name" value="DUF3299"/>
    <property type="match status" value="1"/>
</dbReference>
<dbReference type="AlphaFoldDB" id="A0A5C6FCK1"/>
<dbReference type="OrthoDB" id="267771at2"/>
<name>A0A5C6FCK1_9BACT</name>
<feature type="chain" id="PRO_5023048323" description="DUF3299 domain-containing protein" evidence="1">
    <location>
        <begin position="23"/>
        <end position="176"/>
    </location>
</feature>
<organism evidence="2 3">
    <name type="scientific">Rubripirellula reticaptiva</name>
    <dbReference type="NCBI Taxonomy" id="2528013"/>
    <lineage>
        <taxon>Bacteria</taxon>
        <taxon>Pseudomonadati</taxon>
        <taxon>Planctomycetota</taxon>
        <taxon>Planctomycetia</taxon>
        <taxon>Pirellulales</taxon>
        <taxon>Pirellulaceae</taxon>
        <taxon>Rubripirellula</taxon>
    </lineage>
</organism>
<protein>
    <recommendedName>
        <fullName evidence="4">DUF3299 domain-containing protein</fullName>
    </recommendedName>
</protein>
<dbReference type="InterPro" id="IPR021727">
    <property type="entry name" value="DUF3299"/>
</dbReference>
<gene>
    <name evidence="2" type="ORF">Poly59_09430</name>
</gene>
<comment type="caution">
    <text evidence="2">The sequence shown here is derived from an EMBL/GenBank/DDBJ whole genome shotgun (WGS) entry which is preliminary data.</text>
</comment>
<sequence length="176" mass="19128" precursor="true">MSIRRRIIALAVFMITCTPVVAEEQAAGNGTKVIDQSSSAASKAKGEINFDDLKFEIDKDAAFAPKMLNDDVKGLDGKKVKLRGYILPATLFKETNIDQFVLVRDNQECCFGPGAALFDCVIVEMVPGKTTDFVTRPVTVEGKFKIDTEKYKYPGGAGPKGASHFAIFKIDGISVK</sequence>
<keyword evidence="3" id="KW-1185">Reference proteome</keyword>
<accession>A0A5C6FCK1</accession>